<name>A0A6I4VWP9_9BACL</name>
<evidence type="ECO:0000256" key="5">
    <source>
        <dbReference type="ARBA" id="ARBA00023141"/>
    </source>
</evidence>
<organism evidence="12 13">
    <name type="scientific">Shimazuella alba</name>
    <dbReference type="NCBI Taxonomy" id="2690964"/>
    <lineage>
        <taxon>Bacteria</taxon>
        <taxon>Bacillati</taxon>
        <taxon>Bacillota</taxon>
        <taxon>Bacilli</taxon>
        <taxon>Bacillales</taxon>
        <taxon>Thermoactinomycetaceae</taxon>
        <taxon>Shimazuella</taxon>
    </lineage>
</organism>
<dbReference type="FunFam" id="3.40.190.10:FF:000064">
    <property type="entry name" value="Prephenate dehydratase"/>
    <property type="match status" value="1"/>
</dbReference>
<evidence type="ECO:0000259" key="11">
    <source>
        <dbReference type="PROSITE" id="PS51671"/>
    </source>
</evidence>
<dbReference type="GO" id="GO:0009094">
    <property type="term" value="P:L-phenylalanine biosynthetic process"/>
    <property type="evidence" value="ECO:0007669"/>
    <property type="project" value="UniProtKB-UniPathway"/>
</dbReference>
<dbReference type="PROSITE" id="PS51671">
    <property type="entry name" value="ACT"/>
    <property type="match status" value="1"/>
</dbReference>
<accession>A0A6I4VWP9</accession>
<keyword evidence="6" id="KW-0584">Phenylalanine biosynthesis</keyword>
<dbReference type="Gene3D" id="3.40.190.10">
    <property type="entry name" value="Periplasmic binding protein-like II"/>
    <property type="match status" value="2"/>
</dbReference>
<dbReference type="GO" id="GO:0004664">
    <property type="term" value="F:prephenate dehydratase activity"/>
    <property type="evidence" value="ECO:0007669"/>
    <property type="project" value="UniProtKB-EC"/>
</dbReference>
<dbReference type="Proteomes" id="UP000430692">
    <property type="component" value="Unassembled WGS sequence"/>
</dbReference>
<dbReference type="AlphaFoldDB" id="A0A6I4VWP9"/>
<dbReference type="CDD" id="cd04905">
    <property type="entry name" value="ACT_CM-PDT"/>
    <property type="match status" value="1"/>
</dbReference>
<dbReference type="CDD" id="cd13633">
    <property type="entry name" value="PBP2_Sa-PDT_like"/>
    <property type="match status" value="1"/>
</dbReference>
<dbReference type="RefSeq" id="WP_160802399.1">
    <property type="nucleotide sequence ID" value="NZ_WUUL01000011.1"/>
</dbReference>
<dbReference type="InterPro" id="IPR001086">
    <property type="entry name" value="Preph_deHydtase"/>
</dbReference>
<gene>
    <name evidence="12" type="primary">pheA</name>
    <name evidence="12" type="ORF">GSM42_15250</name>
</gene>
<dbReference type="GO" id="GO:0005737">
    <property type="term" value="C:cytoplasm"/>
    <property type="evidence" value="ECO:0007669"/>
    <property type="project" value="TreeGrafter"/>
</dbReference>
<dbReference type="PANTHER" id="PTHR21022">
    <property type="entry name" value="PREPHENATE DEHYDRATASE P PROTEIN"/>
    <property type="match status" value="1"/>
</dbReference>
<keyword evidence="5" id="KW-0057">Aromatic amino acid biosynthesis</keyword>
<reference evidence="12 13" key="1">
    <citation type="submission" date="2019-12" db="EMBL/GenBank/DDBJ databases">
        <title>Whole-genome analyses of novel actinobacteria.</title>
        <authorList>
            <person name="Sahin N."/>
            <person name="Saygin H."/>
        </authorList>
    </citation>
    <scope>NUCLEOTIDE SEQUENCE [LARGE SCALE GENOMIC DNA]</scope>
    <source>
        <strain evidence="12 13">KC615</strain>
    </source>
</reference>
<evidence type="ECO:0000313" key="12">
    <source>
        <dbReference type="EMBL" id="MXQ55048.1"/>
    </source>
</evidence>
<evidence type="ECO:0000256" key="9">
    <source>
        <dbReference type="PIRSR" id="PIRSR001500-2"/>
    </source>
</evidence>
<evidence type="ECO:0000256" key="7">
    <source>
        <dbReference type="ARBA" id="ARBA00023239"/>
    </source>
</evidence>
<evidence type="ECO:0000259" key="10">
    <source>
        <dbReference type="PROSITE" id="PS51171"/>
    </source>
</evidence>
<keyword evidence="7 12" id="KW-0456">Lyase</keyword>
<evidence type="ECO:0000256" key="8">
    <source>
        <dbReference type="ARBA" id="ARBA00047848"/>
    </source>
</evidence>
<evidence type="ECO:0000256" key="4">
    <source>
        <dbReference type="ARBA" id="ARBA00022605"/>
    </source>
</evidence>
<sequence length="290" mass="32239">MLKNIGYLGPVGSFSHEAAESLFRPDLYRHTPLTSIPDVISAVDKGSVDLGVVPVENAIEGSVTATLDWLVHQVNLPIVAEFLFPISQCIVAHPDQKNTPANKIKKIMSHPQAIAQCRVYLKEKYPQAEWVFTDSTSQAAKIVADSPNEPWIAIGARQAAVMNELDILESHAEDHSNNVTRFIVISKNEDTWSKDSKLFKTSLQVTLPKDYPGALYQVLASFSWRKINLTHIESRPTKTGIGNYFFLIDADLPVEHVLLKGCIEEIEAIGCKIRVLGSYPCFSFLEKAIH</sequence>
<comment type="pathway">
    <text evidence="1">Amino-acid biosynthesis; L-phenylalanine biosynthesis; phenylpyruvate from prephenate: step 1/1.</text>
</comment>
<evidence type="ECO:0000256" key="2">
    <source>
        <dbReference type="ARBA" id="ARBA00013147"/>
    </source>
</evidence>
<keyword evidence="4" id="KW-0028">Amino-acid biosynthesis</keyword>
<dbReference type="UniPathway" id="UPA00121">
    <property type="reaction ID" value="UER00345"/>
</dbReference>
<proteinExistence type="predicted"/>
<dbReference type="InterPro" id="IPR002912">
    <property type="entry name" value="ACT_dom"/>
</dbReference>
<dbReference type="PANTHER" id="PTHR21022:SF19">
    <property type="entry name" value="PREPHENATE DEHYDRATASE-RELATED"/>
    <property type="match status" value="1"/>
</dbReference>
<evidence type="ECO:0000313" key="13">
    <source>
        <dbReference type="Proteomes" id="UP000430692"/>
    </source>
</evidence>
<feature type="domain" description="Prephenate dehydratase" evidence="10">
    <location>
        <begin position="4"/>
        <end position="187"/>
    </location>
</feature>
<feature type="site" description="Essential for prephenate dehydratase activity" evidence="9">
    <location>
        <position position="180"/>
    </location>
</feature>
<comment type="caution">
    <text evidence="12">The sequence shown here is derived from an EMBL/GenBank/DDBJ whole genome shotgun (WGS) entry which is preliminary data.</text>
</comment>
<dbReference type="PROSITE" id="PS51171">
    <property type="entry name" value="PREPHENATE_DEHYDR_3"/>
    <property type="match status" value="1"/>
</dbReference>
<protein>
    <recommendedName>
        <fullName evidence="3">Prephenate dehydratase</fullName>
        <ecNumber evidence="2">4.2.1.51</ecNumber>
    </recommendedName>
</protein>
<dbReference type="InterPro" id="IPR045865">
    <property type="entry name" value="ACT-like_dom_sf"/>
</dbReference>
<dbReference type="Pfam" id="PF00800">
    <property type="entry name" value="PDT"/>
    <property type="match status" value="1"/>
</dbReference>
<dbReference type="Gene3D" id="3.30.70.260">
    <property type="match status" value="1"/>
</dbReference>
<dbReference type="NCBIfam" id="NF008865">
    <property type="entry name" value="PRK11898.1"/>
    <property type="match status" value="1"/>
</dbReference>
<dbReference type="InterPro" id="IPR008242">
    <property type="entry name" value="Chor_mutase/pphenate_deHydtase"/>
</dbReference>
<dbReference type="SUPFAM" id="SSF53850">
    <property type="entry name" value="Periplasmic binding protein-like II"/>
    <property type="match status" value="1"/>
</dbReference>
<feature type="domain" description="ACT" evidence="11">
    <location>
        <begin position="203"/>
        <end position="280"/>
    </location>
</feature>
<dbReference type="EC" id="4.2.1.51" evidence="2"/>
<dbReference type="PIRSF" id="PIRSF001500">
    <property type="entry name" value="Chor_mut_pdt_Ppr"/>
    <property type="match status" value="1"/>
</dbReference>
<comment type="catalytic activity">
    <reaction evidence="8">
        <text>prephenate + H(+) = 3-phenylpyruvate + CO2 + H2O</text>
        <dbReference type="Rhea" id="RHEA:21648"/>
        <dbReference type="ChEBI" id="CHEBI:15377"/>
        <dbReference type="ChEBI" id="CHEBI:15378"/>
        <dbReference type="ChEBI" id="CHEBI:16526"/>
        <dbReference type="ChEBI" id="CHEBI:18005"/>
        <dbReference type="ChEBI" id="CHEBI:29934"/>
        <dbReference type="EC" id="4.2.1.51"/>
    </reaction>
</comment>
<evidence type="ECO:0000256" key="6">
    <source>
        <dbReference type="ARBA" id="ARBA00023222"/>
    </source>
</evidence>
<dbReference type="EMBL" id="WUUL01000011">
    <property type="protein sequence ID" value="MXQ55048.1"/>
    <property type="molecule type" value="Genomic_DNA"/>
</dbReference>
<evidence type="ECO:0000256" key="3">
    <source>
        <dbReference type="ARBA" id="ARBA00021872"/>
    </source>
</evidence>
<dbReference type="SUPFAM" id="SSF55021">
    <property type="entry name" value="ACT-like"/>
    <property type="match status" value="1"/>
</dbReference>
<keyword evidence="13" id="KW-1185">Reference proteome</keyword>
<evidence type="ECO:0000256" key="1">
    <source>
        <dbReference type="ARBA" id="ARBA00004741"/>
    </source>
</evidence>